<dbReference type="PANTHER" id="PTHR37827">
    <property type="entry name" value="TUDOR DOMAIN-CONTAINING PROTEIN"/>
    <property type="match status" value="1"/>
</dbReference>
<evidence type="ECO:0000313" key="2">
    <source>
        <dbReference type="Proteomes" id="UP000076962"/>
    </source>
</evidence>
<accession>A0A176S1D7</accession>
<proteinExistence type="predicted"/>
<reference evidence="1 2" key="1">
    <citation type="submission" date="2016-05" db="EMBL/GenBank/DDBJ databases">
        <title>Single-cell genome of chain-forming Candidatus Thiomargarita nelsonii and comparison to other large sulfur-oxidizing bacteria.</title>
        <authorList>
            <person name="Winkel M."/>
            <person name="Salman V."/>
            <person name="Woyke T."/>
            <person name="Schulz-Vogt H."/>
            <person name="Richter M."/>
            <person name="Flood B."/>
            <person name="Bailey J."/>
            <person name="Amann R."/>
            <person name="Mussmann M."/>
        </authorList>
    </citation>
    <scope>NUCLEOTIDE SEQUENCE [LARGE SCALE GENOMIC DNA]</scope>
    <source>
        <strain evidence="1 2">THI036</strain>
    </source>
</reference>
<gene>
    <name evidence="1" type="ORF">THIOM_002501</name>
</gene>
<evidence type="ECO:0008006" key="3">
    <source>
        <dbReference type="Google" id="ProtNLM"/>
    </source>
</evidence>
<evidence type="ECO:0000313" key="1">
    <source>
        <dbReference type="EMBL" id="OAD21728.1"/>
    </source>
</evidence>
<dbReference type="Proteomes" id="UP000076962">
    <property type="component" value="Unassembled WGS sequence"/>
</dbReference>
<dbReference type="EMBL" id="LUTY01001432">
    <property type="protein sequence ID" value="OAD21728.1"/>
    <property type="molecule type" value="Genomic_DNA"/>
</dbReference>
<keyword evidence="2" id="KW-1185">Reference proteome</keyword>
<protein>
    <recommendedName>
        <fullName evidence="3">HNH domain-containing protein</fullName>
    </recommendedName>
</protein>
<name>A0A176S1D7_9GAMM</name>
<dbReference type="AlphaFoldDB" id="A0A176S1D7"/>
<organism evidence="1 2">
    <name type="scientific">Candidatus Thiomargarita nelsonii</name>
    <dbReference type="NCBI Taxonomy" id="1003181"/>
    <lineage>
        <taxon>Bacteria</taxon>
        <taxon>Pseudomonadati</taxon>
        <taxon>Pseudomonadota</taxon>
        <taxon>Gammaproteobacteria</taxon>
        <taxon>Thiotrichales</taxon>
        <taxon>Thiotrichaceae</taxon>
        <taxon>Thiomargarita</taxon>
    </lineage>
</organism>
<comment type="caution">
    <text evidence="1">The sequence shown here is derived from an EMBL/GenBank/DDBJ whole genome shotgun (WGS) entry which is preliminary data.</text>
</comment>
<sequence>MNLKTGICEMCGRERKLTFHHFIPKTCHTNKWFKKNFSREEMNKRGAELCSDCHKFIHQSYAEKELGKNFNTFDKLMAEPKIRKFVKWVKKQK</sequence>
<dbReference type="PANTHER" id="PTHR37827:SF1">
    <property type="entry name" value="HNH DOMAIN-CONTAINING PROTEIN"/>
    <property type="match status" value="1"/>
</dbReference>